<sequence length="256" mass="28456">MPESASKSTGSKFESSESFTDLTKPALYDLYDADVLKSEDSEIYENAKKASNGEELDGGFAQRARRIPSALNVGIAWVVLSAAGIAYHELSKNLHDNHELHNDFTSQPLLLGATIAQSLSFGYVPPWTFYAIEGILFGSFVPIIDWLLGSFDTNPITISSVLRSTNAMLGVSFGIRRIEWSSSLQASGAWFLLNVILWLFFDGTFTMLASGLTVGLITCVTCYQHVTDSAQLLYFVDFYFLGLLFFTRLGKYLYRR</sequence>
<accession>A0A0A8LDT1</accession>
<dbReference type="InterPro" id="IPR025929">
    <property type="entry name" value="INSIG_fam"/>
</dbReference>
<keyword evidence="9" id="KW-1185">Reference proteome</keyword>
<dbReference type="PANTHER" id="PTHR15301:SF3">
    <property type="entry name" value="PROTEIN NSG1-RELATED"/>
    <property type="match status" value="1"/>
</dbReference>
<name>A0A0A8LDT1_9SACH</name>
<dbReference type="OrthoDB" id="205546at2759"/>
<evidence type="ECO:0000256" key="4">
    <source>
        <dbReference type="ARBA" id="ARBA00022824"/>
    </source>
</evidence>
<keyword evidence="3 7" id="KW-0812">Transmembrane</keyword>
<organism evidence="8 9">
    <name type="scientific">Kluyveromyces dobzhanskii CBS 2104</name>
    <dbReference type="NCBI Taxonomy" id="1427455"/>
    <lineage>
        <taxon>Eukaryota</taxon>
        <taxon>Fungi</taxon>
        <taxon>Dikarya</taxon>
        <taxon>Ascomycota</taxon>
        <taxon>Saccharomycotina</taxon>
        <taxon>Saccharomycetes</taxon>
        <taxon>Saccharomycetales</taxon>
        <taxon>Saccharomycetaceae</taxon>
        <taxon>Kluyveromyces</taxon>
    </lineage>
</organism>
<feature type="transmembrane region" description="Helical" evidence="7">
    <location>
        <begin position="232"/>
        <end position="250"/>
    </location>
</feature>
<comment type="caution">
    <text evidence="8">The sequence shown here is derived from an EMBL/GenBank/DDBJ whole genome shotgun (WGS) entry which is preliminary data.</text>
</comment>
<feature type="transmembrane region" description="Helical" evidence="7">
    <location>
        <begin position="70"/>
        <end position="88"/>
    </location>
</feature>
<reference evidence="8 9" key="1">
    <citation type="submission" date="2014-03" db="EMBL/GenBank/DDBJ databases">
        <title>The genome of Kluyveromyces dobzhanskii.</title>
        <authorList>
            <person name="Nystedt B."/>
            <person name="Astrom S."/>
        </authorList>
    </citation>
    <scope>NUCLEOTIDE SEQUENCE [LARGE SCALE GENOMIC DNA]</scope>
    <source>
        <strain evidence="8 9">CBS 2104</strain>
    </source>
</reference>
<dbReference type="GO" id="GO:0005789">
    <property type="term" value="C:endoplasmic reticulum membrane"/>
    <property type="evidence" value="ECO:0007669"/>
    <property type="project" value="UniProtKB-SubCell"/>
</dbReference>
<keyword evidence="6 7" id="KW-0472">Membrane</keyword>
<dbReference type="Pfam" id="PF07281">
    <property type="entry name" value="INSIG"/>
    <property type="match status" value="1"/>
</dbReference>
<dbReference type="PANTHER" id="PTHR15301">
    <property type="entry name" value="INSULIN-INDUCED GENE 1"/>
    <property type="match status" value="1"/>
</dbReference>
<dbReference type="GO" id="GO:0016126">
    <property type="term" value="P:sterol biosynthetic process"/>
    <property type="evidence" value="ECO:0007669"/>
    <property type="project" value="TreeGrafter"/>
</dbReference>
<evidence type="ECO:0000313" key="8">
    <source>
        <dbReference type="EMBL" id="CDO96604.1"/>
    </source>
</evidence>
<evidence type="ECO:0000256" key="6">
    <source>
        <dbReference type="ARBA" id="ARBA00023136"/>
    </source>
</evidence>
<keyword evidence="4" id="KW-0256">Endoplasmic reticulum</keyword>
<evidence type="ECO:0000256" key="3">
    <source>
        <dbReference type="ARBA" id="ARBA00022692"/>
    </source>
</evidence>
<feature type="transmembrane region" description="Helical" evidence="7">
    <location>
        <begin position="127"/>
        <end position="148"/>
    </location>
</feature>
<evidence type="ECO:0000256" key="1">
    <source>
        <dbReference type="ARBA" id="ARBA00004477"/>
    </source>
</evidence>
<proteinExistence type="inferred from homology"/>
<evidence type="ECO:0000313" key="9">
    <source>
        <dbReference type="Proteomes" id="UP000031516"/>
    </source>
</evidence>
<keyword evidence="5 7" id="KW-1133">Transmembrane helix</keyword>
<dbReference type="AlphaFoldDB" id="A0A0A8LDT1"/>
<gene>
    <name evidence="8" type="ORF">KLDO_g4799</name>
</gene>
<evidence type="ECO:0000256" key="7">
    <source>
        <dbReference type="SAM" id="Phobius"/>
    </source>
</evidence>
<comment type="similarity">
    <text evidence="2">Belongs to the INSIG family.</text>
</comment>
<evidence type="ECO:0000256" key="5">
    <source>
        <dbReference type="ARBA" id="ARBA00022989"/>
    </source>
</evidence>
<dbReference type="EMBL" id="CCBQ010000047">
    <property type="protein sequence ID" value="CDO96604.1"/>
    <property type="molecule type" value="Genomic_DNA"/>
</dbReference>
<protein>
    <submittedName>
        <fullName evidence="8">WGS project CCBQ000000000 data, contig 00058</fullName>
    </submittedName>
</protein>
<comment type="subcellular location">
    <subcellularLocation>
        <location evidence="1">Endoplasmic reticulum membrane</location>
        <topology evidence="1">Multi-pass membrane protein</topology>
    </subcellularLocation>
</comment>
<dbReference type="Proteomes" id="UP000031516">
    <property type="component" value="Unassembled WGS sequence"/>
</dbReference>
<evidence type="ECO:0000256" key="2">
    <source>
        <dbReference type="ARBA" id="ARBA00007475"/>
    </source>
</evidence>